<reference evidence="7 8" key="1">
    <citation type="journal article" date="2015" name="Genome Announc.">
        <title>Expanding the biotechnology potential of lactobacilli through comparative genomics of 213 strains and associated genera.</title>
        <authorList>
            <person name="Sun Z."/>
            <person name="Harris H.M."/>
            <person name="McCann A."/>
            <person name="Guo C."/>
            <person name="Argimon S."/>
            <person name="Zhang W."/>
            <person name="Yang X."/>
            <person name="Jeffery I.B."/>
            <person name="Cooney J.C."/>
            <person name="Kagawa T.F."/>
            <person name="Liu W."/>
            <person name="Song Y."/>
            <person name="Salvetti E."/>
            <person name="Wrobel A."/>
            <person name="Rasinkangas P."/>
            <person name="Parkhill J."/>
            <person name="Rea M.C."/>
            <person name="O'Sullivan O."/>
            <person name="Ritari J."/>
            <person name="Douillard F.P."/>
            <person name="Paul Ross R."/>
            <person name="Yang R."/>
            <person name="Briner A.E."/>
            <person name="Felis G.E."/>
            <person name="de Vos W.M."/>
            <person name="Barrangou R."/>
            <person name="Klaenhammer T.R."/>
            <person name="Caufield P.W."/>
            <person name="Cui Y."/>
            <person name="Zhang H."/>
            <person name="O'Toole P.W."/>
        </authorList>
    </citation>
    <scope>NUCLEOTIDE SEQUENCE [LARGE SCALE GENOMIC DNA]</scope>
    <source>
        <strain evidence="7 8">DSM 20653</strain>
    </source>
</reference>
<dbReference type="EMBL" id="AYYZ01000005">
    <property type="protein sequence ID" value="KRM53232.1"/>
    <property type="molecule type" value="Genomic_DNA"/>
</dbReference>
<dbReference type="STRING" id="1423820.FC64_GL000803"/>
<keyword evidence="6" id="KW-1003">Cell membrane</keyword>
<feature type="transmembrane region" description="Helical" evidence="6">
    <location>
        <begin position="240"/>
        <end position="260"/>
    </location>
</feature>
<keyword evidence="3 6" id="KW-0812">Transmembrane</keyword>
<dbReference type="InterPro" id="IPR002781">
    <property type="entry name" value="TM_pro_TauE-like"/>
</dbReference>
<comment type="subcellular location">
    <subcellularLocation>
        <location evidence="6">Cell membrane</location>
        <topology evidence="6">Multi-pass membrane protein</topology>
    </subcellularLocation>
    <subcellularLocation>
        <location evidence="1">Membrane</location>
        <topology evidence="1">Multi-pass membrane protein</topology>
    </subcellularLocation>
</comment>
<accession>A0A0R1ZEB5</accession>
<feature type="transmembrane region" description="Helical" evidence="6">
    <location>
        <begin position="42"/>
        <end position="60"/>
    </location>
</feature>
<evidence type="ECO:0000256" key="4">
    <source>
        <dbReference type="ARBA" id="ARBA00022989"/>
    </source>
</evidence>
<keyword evidence="5 6" id="KW-0472">Membrane</keyword>
<comment type="caution">
    <text evidence="7">The sequence shown here is derived from an EMBL/GenBank/DDBJ whole genome shotgun (WGS) entry which is preliminary data.</text>
</comment>
<keyword evidence="8" id="KW-1185">Reference proteome</keyword>
<feature type="transmembrane region" description="Helical" evidence="6">
    <location>
        <begin position="138"/>
        <end position="158"/>
    </location>
</feature>
<name>A0A0R1ZEB5_9LACO</name>
<dbReference type="InterPro" id="IPR051598">
    <property type="entry name" value="TSUP/Inactive_protease-like"/>
</dbReference>
<keyword evidence="4 6" id="KW-1133">Transmembrane helix</keyword>
<protein>
    <recommendedName>
        <fullName evidence="6">Probable membrane transporter protein</fullName>
    </recommendedName>
</protein>
<organism evidence="7 8">
    <name type="scientific">Ligilactobacillus araffinosus DSM 20653</name>
    <dbReference type="NCBI Taxonomy" id="1423820"/>
    <lineage>
        <taxon>Bacteria</taxon>
        <taxon>Bacillati</taxon>
        <taxon>Bacillota</taxon>
        <taxon>Bacilli</taxon>
        <taxon>Lactobacillales</taxon>
        <taxon>Lactobacillaceae</taxon>
        <taxon>Ligilactobacillus</taxon>
    </lineage>
</organism>
<feature type="transmembrane region" description="Helical" evidence="6">
    <location>
        <begin position="72"/>
        <end position="93"/>
    </location>
</feature>
<evidence type="ECO:0000256" key="2">
    <source>
        <dbReference type="ARBA" id="ARBA00009142"/>
    </source>
</evidence>
<comment type="similarity">
    <text evidence="2 6">Belongs to the 4-toluene sulfonate uptake permease (TSUP) (TC 2.A.102) family.</text>
</comment>
<dbReference type="GO" id="GO:0005886">
    <property type="term" value="C:plasma membrane"/>
    <property type="evidence" value="ECO:0007669"/>
    <property type="project" value="UniProtKB-SubCell"/>
</dbReference>
<dbReference type="PANTHER" id="PTHR43701:SF2">
    <property type="entry name" value="MEMBRANE TRANSPORTER PROTEIN YJNA-RELATED"/>
    <property type="match status" value="1"/>
</dbReference>
<evidence type="ECO:0000256" key="5">
    <source>
        <dbReference type="ARBA" id="ARBA00023136"/>
    </source>
</evidence>
<dbReference type="PATRIC" id="fig|1423820.4.peg.819"/>
<feature type="transmembrane region" description="Helical" evidence="6">
    <location>
        <begin position="105"/>
        <end position="126"/>
    </location>
</feature>
<evidence type="ECO:0000313" key="8">
    <source>
        <dbReference type="Proteomes" id="UP000051291"/>
    </source>
</evidence>
<dbReference type="PANTHER" id="PTHR43701">
    <property type="entry name" value="MEMBRANE TRANSPORTER PROTEIN MJ0441-RELATED"/>
    <property type="match status" value="1"/>
</dbReference>
<proteinExistence type="inferred from homology"/>
<evidence type="ECO:0000256" key="3">
    <source>
        <dbReference type="ARBA" id="ARBA00022692"/>
    </source>
</evidence>
<gene>
    <name evidence="7" type="ORF">FC64_GL000803</name>
</gene>
<dbReference type="Proteomes" id="UP000051291">
    <property type="component" value="Unassembled WGS sequence"/>
</dbReference>
<dbReference type="Pfam" id="PF01925">
    <property type="entry name" value="TauE"/>
    <property type="match status" value="1"/>
</dbReference>
<evidence type="ECO:0000313" key="7">
    <source>
        <dbReference type="EMBL" id="KRM53232.1"/>
    </source>
</evidence>
<dbReference type="RefSeq" id="WP_057906154.1">
    <property type="nucleotide sequence ID" value="NZ_AYYZ01000005.1"/>
</dbReference>
<evidence type="ECO:0000256" key="6">
    <source>
        <dbReference type="RuleBase" id="RU363041"/>
    </source>
</evidence>
<evidence type="ECO:0000256" key="1">
    <source>
        <dbReference type="ARBA" id="ARBA00004141"/>
    </source>
</evidence>
<dbReference type="AlphaFoldDB" id="A0A0R1ZEB5"/>
<sequence length="263" mass="28049">MEDLLIYVLVVLVATASGSSTGLGGGVVIKPLFDIVSNAPTATINFYSSLAVFVMAIVALGKQLRQRFKFDFKPLLTISIGSVIGGFIGQQLLRLTVTVMPASHVKVLQSAMLFVMLVSVLIYNFVKKRLVSFHLKNILVILIVGIGLGAFSVFLGIGGGPINVALTMLLFSFSLREAAVYSVGIIFFSQLTKMVTIAVSPVKPAISLTVGIVVVVAAIIGGLLGTWINRHASCKVLNQIYNVLLCALVCVTLFNTFHYAGVI</sequence>
<feature type="transmembrane region" description="Helical" evidence="6">
    <location>
        <begin position="206"/>
        <end position="228"/>
    </location>
</feature>